<sequence length="116" mass="12620">MLPSLRRAIRCCSLAGLSLPSLSGSSPRASVSPSPSPSMGVDMYGFAEAAAADASMEYATLWKSLLARRWNEDWVRVCGGCCCMTELGRGRSTMPNLCSHLCRYKMRVSLSLHERG</sequence>
<dbReference type="EMBL" id="JARIHO010000006">
    <property type="protein sequence ID" value="KAJ7359436.1"/>
    <property type="molecule type" value="Genomic_DNA"/>
</dbReference>
<gene>
    <name evidence="1" type="ORF">DFH08DRAFT_846091</name>
</gene>
<evidence type="ECO:0000313" key="2">
    <source>
        <dbReference type="Proteomes" id="UP001218218"/>
    </source>
</evidence>
<keyword evidence="2" id="KW-1185">Reference proteome</keyword>
<accession>A0AAD7AI71</accession>
<protein>
    <submittedName>
        <fullName evidence="1">Uncharacterized protein</fullName>
    </submittedName>
</protein>
<name>A0AAD7AI71_9AGAR</name>
<reference evidence="1" key="1">
    <citation type="submission" date="2023-03" db="EMBL/GenBank/DDBJ databases">
        <title>Massive genome expansion in bonnet fungi (Mycena s.s.) driven by repeated elements and novel gene families across ecological guilds.</title>
        <authorList>
            <consortium name="Lawrence Berkeley National Laboratory"/>
            <person name="Harder C.B."/>
            <person name="Miyauchi S."/>
            <person name="Viragh M."/>
            <person name="Kuo A."/>
            <person name="Thoen E."/>
            <person name="Andreopoulos B."/>
            <person name="Lu D."/>
            <person name="Skrede I."/>
            <person name="Drula E."/>
            <person name="Henrissat B."/>
            <person name="Morin E."/>
            <person name="Kohler A."/>
            <person name="Barry K."/>
            <person name="LaButti K."/>
            <person name="Morin E."/>
            <person name="Salamov A."/>
            <person name="Lipzen A."/>
            <person name="Mereny Z."/>
            <person name="Hegedus B."/>
            <person name="Baldrian P."/>
            <person name="Stursova M."/>
            <person name="Weitz H."/>
            <person name="Taylor A."/>
            <person name="Grigoriev I.V."/>
            <person name="Nagy L.G."/>
            <person name="Martin F."/>
            <person name="Kauserud H."/>
        </authorList>
    </citation>
    <scope>NUCLEOTIDE SEQUENCE</scope>
    <source>
        <strain evidence="1">CBHHK002</strain>
    </source>
</reference>
<dbReference type="Proteomes" id="UP001218218">
    <property type="component" value="Unassembled WGS sequence"/>
</dbReference>
<dbReference type="AlphaFoldDB" id="A0AAD7AI71"/>
<organism evidence="1 2">
    <name type="scientific">Mycena albidolilacea</name>
    <dbReference type="NCBI Taxonomy" id="1033008"/>
    <lineage>
        <taxon>Eukaryota</taxon>
        <taxon>Fungi</taxon>
        <taxon>Dikarya</taxon>
        <taxon>Basidiomycota</taxon>
        <taxon>Agaricomycotina</taxon>
        <taxon>Agaricomycetes</taxon>
        <taxon>Agaricomycetidae</taxon>
        <taxon>Agaricales</taxon>
        <taxon>Marasmiineae</taxon>
        <taxon>Mycenaceae</taxon>
        <taxon>Mycena</taxon>
    </lineage>
</organism>
<evidence type="ECO:0000313" key="1">
    <source>
        <dbReference type="EMBL" id="KAJ7359436.1"/>
    </source>
</evidence>
<comment type="caution">
    <text evidence="1">The sequence shown here is derived from an EMBL/GenBank/DDBJ whole genome shotgun (WGS) entry which is preliminary data.</text>
</comment>
<proteinExistence type="predicted"/>